<sequence>MTKKIISGAAACLLLGTAAQADLIRLDFAGATTSSHFTGTNNIFGQAAPRVSGYIVYDDTVSGTPFGVENDNWERLDHYGAIQEVEFTFEDADGNVLSTANRTGNYGRIQTWDRFSFGSDTVSLGNIDFYNNQIAGEPDGITRYSLTFGLSGPTDAFGEEALGFDPDNFTNYRRVSFFSAGLGGQGIGVSALYNFDLFTRTNLDEPADVPAPPALALLGLGLAGAAGLRRRTR</sequence>
<keyword evidence="1" id="KW-0472">Membrane</keyword>
<protein>
    <recommendedName>
        <fullName evidence="3">Ice-binding protein C-terminal domain-containing protein</fullName>
    </recommendedName>
</protein>
<evidence type="ECO:0000259" key="3">
    <source>
        <dbReference type="Pfam" id="PF07589"/>
    </source>
</evidence>
<dbReference type="Pfam" id="PF07589">
    <property type="entry name" value="PEP-CTERM"/>
    <property type="match status" value="1"/>
</dbReference>
<keyword evidence="1" id="KW-1133">Transmembrane helix</keyword>
<comment type="caution">
    <text evidence="4">The sequence shown here is derived from an EMBL/GenBank/DDBJ whole genome shotgun (WGS) entry which is preliminary data.</text>
</comment>
<dbReference type="NCBIfam" id="TIGR02595">
    <property type="entry name" value="PEP_CTERM"/>
    <property type="match status" value="1"/>
</dbReference>
<evidence type="ECO:0000313" key="4">
    <source>
        <dbReference type="EMBL" id="EMD84539.1"/>
    </source>
</evidence>
<accession>M2TDF4</accession>
<feature type="transmembrane region" description="Helical" evidence="1">
    <location>
        <begin position="209"/>
        <end position="228"/>
    </location>
</feature>
<feature type="chain" id="PRO_5004026657" description="Ice-binding protein C-terminal domain-containing protein" evidence="2">
    <location>
        <begin position="22"/>
        <end position="233"/>
    </location>
</feature>
<organism evidence="4 5">
    <name type="scientific">Pacificimonas flava</name>
    <dbReference type="NCBI Taxonomy" id="1234595"/>
    <lineage>
        <taxon>Bacteria</taxon>
        <taxon>Pseudomonadati</taxon>
        <taxon>Pseudomonadota</taxon>
        <taxon>Alphaproteobacteria</taxon>
        <taxon>Sphingomonadales</taxon>
        <taxon>Sphingosinicellaceae</taxon>
        <taxon>Pacificimonas</taxon>
    </lineage>
</organism>
<gene>
    <name evidence="4" type="ORF">C725_0469</name>
</gene>
<name>M2TDF4_9SPHN</name>
<dbReference type="Proteomes" id="UP000011717">
    <property type="component" value="Unassembled WGS sequence"/>
</dbReference>
<dbReference type="RefSeq" id="WP_008599918.1">
    <property type="nucleotide sequence ID" value="NZ_AMRV01000001.1"/>
</dbReference>
<feature type="domain" description="Ice-binding protein C-terminal" evidence="3">
    <location>
        <begin position="208"/>
        <end position="231"/>
    </location>
</feature>
<proteinExistence type="predicted"/>
<dbReference type="InterPro" id="IPR013424">
    <property type="entry name" value="Ice-binding_C"/>
</dbReference>
<feature type="signal peptide" evidence="2">
    <location>
        <begin position="1"/>
        <end position="21"/>
    </location>
</feature>
<dbReference type="AlphaFoldDB" id="M2TDF4"/>
<evidence type="ECO:0000313" key="5">
    <source>
        <dbReference type="Proteomes" id="UP000011717"/>
    </source>
</evidence>
<keyword evidence="1" id="KW-0812">Transmembrane</keyword>
<dbReference type="EMBL" id="AMRV01000001">
    <property type="protein sequence ID" value="EMD84539.1"/>
    <property type="molecule type" value="Genomic_DNA"/>
</dbReference>
<evidence type="ECO:0000256" key="1">
    <source>
        <dbReference type="SAM" id="Phobius"/>
    </source>
</evidence>
<keyword evidence="5" id="KW-1185">Reference proteome</keyword>
<evidence type="ECO:0000256" key="2">
    <source>
        <dbReference type="SAM" id="SignalP"/>
    </source>
</evidence>
<keyword evidence="2" id="KW-0732">Signal</keyword>
<reference evidence="4 5" key="1">
    <citation type="journal article" date="2013" name="Genome Announc.">
        <title>Draft Genome Sequence of Strain JLT2015T, Belonging to the Family Sphingomonadaceae of the Alphaproteobacteria.</title>
        <authorList>
            <person name="Tang K."/>
            <person name="Liu K."/>
            <person name="Li S."/>
            <person name="Jiao N."/>
        </authorList>
    </citation>
    <scope>NUCLEOTIDE SEQUENCE [LARGE SCALE GENOMIC DNA]</scope>
    <source>
        <strain evidence="4 5">JLT2015</strain>
    </source>
</reference>